<evidence type="ECO:0000313" key="1">
    <source>
        <dbReference type="EMBL" id="QFF97574.1"/>
    </source>
</evidence>
<organism evidence="1 2">
    <name type="scientific">Psychrobacillus glaciei</name>
    <dbReference type="NCBI Taxonomy" id="2283160"/>
    <lineage>
        <taxon>Bacteria</taxon>
        <taxon>Bacillati</taxon>
        <taxon>Bacillota</taxon>
        <taxon>Bacilli</taxon>
        <taxon>Bacillales</taxon>
        <taxon>Bacillaceae</taxon>
        <taxon>Psychrobacillus</taxon>
    </lineage>
</organism>
<dbReference type="KEGG" id="psyo:PB01_01395"/>
<dbReference type="RefSeq" id="WP_151698521.1">
    <property type="nucleotide sequence ID" value="NZ_CP031223.1"/>
</dbReference>
<keyword evidence="2" id="KW-1185">Reference proteome</keyword>
<name>A0A5J6SLC0_9BACI</name>
<dbReference type="Proteomes" id="UP000325517">
    <property type="component" value="Chromosome"/>
</dbReference>
<reference evidence="1 2" key="1">
    <citation type="submission" date="2018-07" db="EMBL/GenBank/DDBJ databases">
        <title>Complete genome sequence of Psychrobacillus sp. PB01, isolated from iceberg, and comparative genome analysis of Psychrobacillus strains.</title>
        <authorList>
            <person name="Lee P.C."/>
        </authorList>
    </citation>
    <scope>NUCLEOTIDE SEQUENCE [LARGE SCALE GENOMIC DNA]</scope>
    <source>
        <strain evidence="1 2">PB01</strain>
    </source>
</reference>
<evidence type="ECO:0000313" key="2">
    <source>
        <dbReference type="Proteomes" id="UP000325517"/>
    </source>
</evidence>
<dbReference type="AlphaFoldDB" id="A0A5J6SLC0"/>
<protein>
    <submittedName>
        <fullName evidence="1">Uncharacterized protein</fullName>
    </submittedName>
</protein>
<accession>A0A5J6SLC0</accession>
<sequence>MERLALEGIFIRAMGYEEGRKYTRIYSNTMPVQNLDDADQVFTTMEQLYHSLELTQFLNKINKVIDDLKEAE</sequence>
<dbReference type="OrthoDB" id="1453311at2"/>
<gene>
    <name evidence="1" type="ORF">PB01_01395</name>
</gene>
<proteinExistence type="predicted"/>
<dbReference type="EMBL" id="CP031223">
    <property type="protein sequence ID" value="QFF97574.1"/>
    <property type="molecule type" value="Genomic_DNA"/>
</dbReference>